<dbReference type="GO" id="GO:0004356">
    <property type="term" value="F:glutamine synthetase activity"/>
    <property type="evidence" value="ECO:0007669"/>
    <property type="project" value="InterPro"/>
</dbReference>
<dbReference type="PANTHER" id="PTHR43785">
    <property type="entry name" value="GAMMA-GLUTAMYLPUTRESCINE SYNTHETASE"/>
    <property type="match status" value="1"/>
</dbReference>
<evidence type="ECO:0000256" key="4">
    <source>
        <dbReference type="PROSITE-ProRule" id="PRU01330"/>
    </source>
</evidence>
<keyword evidence="9" id="KW-1185">Reference proteome</keyword>
<comment type="caution">
    <text evidence="8">The sequence shown here is derived from an EMBL/GenBank/DDBJ whole genome shotgun (WGS) entry which is preliminary data.</text>
</comment>
<dbReference type="SMART" id="SM01230">
    <property type="entry name" value="Gln-synt_C"/>
    <property type="match status" value="1"/>
</dbReference>
<dbReference type="EMBL" id="WJBU01000001">
    <property type="protein sequence ID" value="MRD45876.1"/>
    <property type="molecule type" value="Genomic_DNA"/>
</dbReference>
<reference evidence="8 9" key="1">
    <citation type="submission" date="2019-11" db="EMBL/GenBank/DDBJ databases">
        <title>Caenimonas koreensis gen. nov., sp. nov., isolated from activated sludge.</title>
        <authorList>
            <person name="Seung H.R."/>
        </authorList>
    </citation>
    <scope>NUCLEOTIDE SEQUENCE [LARGE SCALE GENOMIC DNA]</scope>
    <source>
        <strain evidence="8 9">EMB320</strain>
    </source>
</reference>
<evidence type="ECO:0000259" key="7">
    <source>
        <dbReference type="PROSITE" id="PS51987"/>
    </source>
</evidence>
<evidence type="ECO:0000256" key="2">
    <source>
        <dbReference type="ARBA" id="ARBA00022741"/>
    </source>
</evidence>
<dbReference type="InterPro" id="IPR014746">
    <property type="entry name" value="Gln_synth/guanido_kin_cat_dom"/>
</dbReference>
<dbReference type="RefSeq" id="WP_153583220.1">
    <property type="nucleotide sequence ID" value="NZ_WJBU01000001.1"/>
</dbReference>
<dbReference type="OrthoDB" id="9807095at2"/>
<dbReference type="Proteomes" id="UP000487350">
    <property type="component" value="Unassembled WGS sequence"/>
</dbReference>
<dbReference type="SUPFAM" id="SSF55931">
    <property type="entry name" value="Glutamine synthetase/guanido kinase"/>
    <property type="match status" value="1"/>
</dbReference>
<gene>
    <name evidence="8" type="ORF">GHT07_01185</name>
</gene>
<evidence type="ECO:0000313" key="9">
    <source>
        <dbReference type="Proteomes" id="UP000487350"/>
    </source>
</evidence>
<dbReference type="Gene3D" id="3.30.590.10">
    <property type="entry name" value="Glutamine synthetase/guanido kinase, catalytic domain"/>
    <property type="match status" value="1"/>
</dbReference>
<comment type="similarity">
    <text evidence="4 5">Belongs to the glutamine synthetase family.</text>
</comment>
<dbReference type="PROSITE" id="PS51986">
    <property type="entry name" value="GS_BETA_GRASP"/>
    <property type="match status" value="1"/>
</dbReference>
<dbReference type="GO" id="GO:0006542">
    <property type="term" value="P:glutamine biosynthetic process"/>
    <property type="evidence" value="ECO:0007669"/>
    <property type="project" value="InterPro"/>
</dbReference>
<dbReference type="SUPFAM" id="SSF54368">
    <property type="entry name" value="Glutamine synthetase, N-terminal domain"/>
    <property type="match status" value="1"/>
</dbReference>
<dbReference type="InterPro" id="IPR008147">
    <property type="entry name" value="Gln_synt_N"/>
</dbReference>
<evidence type="ECO:0000313" key="8">
    <source>
        <dbReference type="EMBL" id="MRD45876.1"/>
    </source>
</evidence>
<name>A0A844B3R4_9BURK</name>
<organism evidence="8 9">
    <name type="scientific">Caenimonas koreensis DSM 17982</name>
    <dbReference type="NCBI Taxonomy" id="1121255"/>
    <lineage>
        <taxon>Bacteria</taxon>
        <taxon>Pseudomonadati</taxon>
        <taxon>Pseudomonadota</taxon>
        <taxon>Betaproteobacteria</taxon>
        <taxon>Burkholderiales</taxon>
        <taxon>Comamonadaceae</taxon>
        <taxon>Caenimonas</taxon>
    </lineage>
</organism>
<accession>A0A844B3R4</accession>
<dbReference type="PROSITE" id="PS51987">
    <property type="entry name" value="GS_CATALYTIC"/>
    <property type="match status" value="1"/>
</dbReference>
<protein>
    <submittedName>
        <fullName evidence="8">Glutamine synthetase</fullName>
    </submittedName>
</protein>
<dbReference type="Pfam" id="PF00120">
    <property type="entry name" value="Gln-synt_C"/>
    <property type="match status" value="1"/>
</dbReference>
<feature type="domain" description="GS beta-grasp" evidence="6">
    <location>
        <begin position="29"/>
        <end position="130"/>
    </location>
</feature>
<dbReference type="GO" id="GO:0005524">
    <property type="term" value="F:ATP binding"/>
    <property type="evidence" value="ECO:0007669"/>
    <property type="project" value="UniProtKB-KW"/>
</dbReference>
<proteinExistence type="inferred from homology"/>
<dbReference type="PANTHER" id="PTHR43785:SF12">
    <property type="entry name" value="TYPE-1 GLUTAMINE SYNTHETASE 2"/>
    <property type="match status" value="1"/>
</dbReference>
<dbReference type="AlphaFoldDB" id="A0A844B3R4"/>
<evidence type="ECO:0000256" key="1">
    <source>
        <dbReference type="ARBA" id="ARBA00022598"/>
    </source>
</evidence>
<dbReference type="InterPro" id="IPR036651">
    <property type="entry name" value="Gln_synt_N_sf"/>
</dbReference>
<evidence type="ECO:0000259" key="6">
    <source>
        <dbReference type="PROSITE" id="PS51986"/>
    </source>
</evidence>
<keyword evidence="3" id="KW-0067">ATP-binding</keyword>
<evidence type="ECO:0000256" key="3">
    <source>
        <dbReference type="ARBA" id="ARBA00022840"/>
    </source>
</evidence>
<keyword evidence="1" id="KW-0436">Ligase</keyword>
<feature type="domain" description="GS catalytic" evidence="7">
    <location>
        <begin position="137"/>
        <end position="492"/>
    </location>
</feature>
<evidence type="ECO:0000256" key="5">
    <source>
        <dbReference type="RuleBase" id="RU000384"/>
    </source>
</evidence>
<sequence>MSSFAARCGIHDERREARAQQLSRLIGESGIELVRFVWCDLHGVTRGKTLAAPAALRALREGVGMVSTLMLKDTSDRTAYKVFEPGGAAQLPGFEFASNLILLPDLSTFRQLPWSPATAWLQCQPWFQDGTPVEYDTRRVLQAALRQLGDAGFAMKCGLEIEFHIYKIVDTHAQLDPAQADWPGQPPNVAMIHPGYNLLTESWFDMAEAALRIVKDTAQALGLPLMSLEIELGPSQVEAVFDATDALTAADNMVLFRNGVKQALRRAGYHATFMCRPPFPNIMSSGWHLHQSLVDAKTGVNAFMRESPSHGAGREDAAHSLTTVGEQYLAGLLQHARAAAVFCTPTANGYGRYRPNALAPQSVLWGRDNRGAMLRVIGECADAATRIENRVGEPAANPYLYMASQIHSGLDGIRRQLKAPPATQAPYAATNDKLPTSLAEALDALRGDDVMADAFGERFIRYFTHIKQAEATRLDDAKDKDDFQRREYFSRI</sequence>
<dbReference type="InterPro" id="IPR008146">
    <property type="entry name" value="Gln_synth_cat_dom"/>
</dbReference>
<dbReference type="Gene3D" id="3.10.20.70">
    <property type="entry name" value="Glutamine synthetase, N-terminal domain"/>
    <property type="match status" value="1"/>
</dbReference>
<keyword evidence="2" id="KW-0547">Nucleotide-binding</keyword>